<evidence type="ECO:0000256" key="1">
    <source>
        <dbReference type="SAM" id="MobiDB-lite"/>
    </source>
</evidence>
<dbReference type="GO" id="GO:0036498">
    <property type="term" value="P:IRE1-mediated unfolded protein response"/>
    <property type="evidence" value="ECO:0007669"/>
    <property type="project" value="TreeGrafter"/>
</dbReference>
<accession>A0AAN5CQE3</accession>
<dbReference type="GO" id="GO:0005634">
    <property type="term" value="C:nucleus"/>
    <property type="evidence" value="ECO:0007669"/>
    <property type="project" value="TreeGrafter"/>
</dbReference>
<dbReference type="SUPFAM" id="SSF49764">
    <property type="entry name" value="HSP20-like chaperones"/>
    <property type="match status" value="1"/>
</dbReference>
<evidence type="ECO:0000313" key="4">
    <source>
        <dbReference type="Proteomes" id="UP001328107"/>
    </source>
</evidence>
<reference evidence="4" key="1">
    <citation type="submission" date="2022-10" db="EMBL/GenBank/DDBJ databases">
        <title>Genome assembly of Pristionchus species.</title>
        <authorList>
            <person name="Yoshida K."/>
            <person name="Sommer R.J."/>
        </authorList>
    </citation>
    <scope>NUCLEOTIDE SEQUENCE [LARGE SCALE GENOMIC DNA]</scope>
    <source>
        <strain evidence="4">RS5460</strain>
    </source>
</reference>
<comment type="caution">
    <text evidence="3">The sequence shown here is derived from an EMBL/GenBank/DDBJ whole genome shotgun (WGS) entry which is preliminary data.</text>
</comment>
<gene>
    <name evidence="3" type="ORF">PMAYCL1PPCAC_18714</name>
</gene>
<dbReference type="InterPro" id="IPR008978">
    <property type="entry name" value="HSP20-like_chaperone"/>
</dbReference>
<evidence type="ECO:0000313" key="3">
    <source>
        <dbReference type="EMBL" id="GMR48519.1"/>
    </source>
</evidence>
<dbReference type="EMBL" id="BTRK01000004">
    <property type="protein sequence ID" value="GMR48519.1"/>
    <property type="molecule type" value="Genomic_DNA"/>
</dbReference>
<feature type="region of interest" description="Disordered" evidence="1">
    <location>
        <begin position="86"/>
        <end position="112"/>
    </location>
</feature>
<dbReference type="CDD" id="cd06526">
    <property type="entry name" value="metazoan_ACD"/>
    <property type="match status" value="1"/>
</dbReference>
<evidence type="ECO:0000259" key="2">
    <source>
        <dbReference type="Pfam" id="PF00011"/>
    </source>
</evidence>
<feature type="domain" description="SHSP" evidence="2">
    <location>
        <begin position="54"/>
        <end position="102"/>
    </location>
</feature>
<sequence>MSLTGYSPFGRSMNRAFDQMFGDDFFRGGACPYWARIPHERSLDLGSALGEGPEHPEKFAVSVDVSHFKPDEIQVNLNGNELTVEGRREKTTRRRLMSAELSRDPSSESSSFPRTPIWILSVLLSPTRAISPSKPPRRLRISPSQEPFTSPEDEWVWYRVVHSSTPIHLYTHYEKLPTSIV</sequence>
<dbReference type="InterPro" id="IPR002068">
    <property type="entry name" value="A-crystallin/Hsp20_dom"/>
</dbReference>
<dbReference type="PANTHER" id="PTHR45640:SF32">
    <property type="entry name" value="STRESS-INDUCED PROTEIN 1"/>
    <property type="match status" value="1"/>
</dbReference>
<protein>
    <recommendedName>
        <fullName evidence="2">SHSP domain-containing protein</fullName>
    </recommendedName>
</protein>
<organism evidence="3 4">
    <name type="scientific">Pristionchus mayeri</name>
    <dbReference type="NCBI Taxonomy" id="1317129"/>
    <lineage>
        <taxon>Eukaryota</taxon>
        <taxon>Metazoa</taxon>
        <taxon>Ecdysozoa</taxon>
        <taxon>Nematoda</taxon>
        <taxon>Chromadorea</taxon>
        <taxon>Rhabditida</taxon>
        <taxon>Rhabditina</taxon>
        <taxon>Diplogasteromorpha</taxon>
        <taxon>Diplogasteroidea</taxon>
        <taxon>Neodiplogasteridae</taxon>
        <taxon>Pristionchus</taxon>
    </lineage>
</organism>
<dbReference type="GO" id="GO:0051082">
    <property type="term" value="F:unfolded protein binding"/>
    <property type="evidence" value="ECO:0007669"/>
    <property type="project" value="TreeGrafter"/>
</dbReference>
<dbReference type="Gene3D" id="2.60.40.790">
    <property type="match status" value="1"/>
</dbReference>
<dbReference type="Proteomes" id="UP001328107">
    <property type="component" value="Unassembled WGS sequence"/>
</dbReference>
<dbReference type="Pfam" id="PF00011">
    <property type="entry name" value="HSP20"/>
    <property type="match status" value="1"/>
</dbReference>
<dbReference type="GO" id="GO:0009408">
    <property type="term" value="P:response to heat"/>
    <property type="evidence" value="ECO:0007669"/>
    <property type="project" value="TreeGrafter"/>
</dbReference>
<dbReference type="InterPro" id="IPR001436">
    <property type="entry name" value="Alpha-crystallin/sHSP_animal"/>
</dbReference>
<dbReference type="PANTHER" id="PTHR45640">
    <property type="entry name" value="HEAT SHOCK PROTEIN HSP-12.2-RELATED"/>
    <property type="match status" value="1"/>
</dbReference>
<dbReference type="GO" id="GO:0005737">
    <property type="term" value="C:cytoplasm"/>
    <property type="evidence" value="ECO:0007669"/>
    <property type="project" value="TreeGrafter"/>
</dbReference>
<keyword evidence="4" id="KW-1185">Reference proteome</keyword>
<name>A0AAN5CQE3_9BILA</name>
<dbReference type="GO" id="GO:0042026">
    <property type="term" value="P:protein refolding"/>
    <property type="evidence" value="ECO:0007669"/>
    <property type="project" value="TreeGrafter"/>
</dbReference>
<dbReference type="AlphaFoldDB" id="A0AAN5CQE3"/>
<proteinExistence type="predicted"/>